<evidence type="ECO:0000313" key="3">
    <source>
        <dbReference type="Proteomes" id="UP000663844"/>
    </source>
</evidence>
<dbReference type="EMBL" id="CAJOAZ010000532">
    <property type="protein sequence ID" value="CAF3669651.1"/>
    <property type="molecule type" value="Genomic_DNA"/>
</dbReference>
<sequence>MTNARYWHTASVLSNGKVLVTGGWNGNIYFNSAELYDPSTGAWITTGIMTNARAIHTASVLSNEKVLVTGGFSGTITLNSAELY</sequence>
<name>A0A818SHP1_9BILA</name>
<dbReference type="InterPro" id="IPR037293">
    <property type="entry name" value="Gal_Oxidase_central_sf"/>
</dbReference>
<comment type="caution">
    <text evidence="2">The sequence shown here is derived from an EMBL/GenBank/DDBJ whole genome shotgun (WGS) entry which is preliminary data.</text>
</comment>
<accession>A0A818SHP1</accession>
<evidence type="ECO:0000256" key="1">
    <source>
        <dbReference type="ARBA" id="ARBA00022441"/>
    </source>
</evidence>
<proteinExistence type="predicted"/>
<dbReference type="SUPFAM" id="SSF117281">
    <property type="entry name" value="Kelch motif"/>
    <property type="match status" value="1"/>
</dbReference>
<dbReference type="InterPro" id="IPR006652">
    <property type="entry name" value="Kelch_1"/>
</dbReference>
<dbReference type="Pfam" id="PF01344">
    <property type="entry name" value="Kelch_1"/>
    <property type="match status" value="1"/>
</dbReference>
<organism evidence="2 3">
    <name type="scientific">Adineta steineri</name>
    <dbReference type="NCBI Taxonomy" id="433720"/>
    <lineage>
        <taxon>Eukaryota</taxon>
        <taxon>Metazoa</taxon>
        <taxon>Spiralia</taxon>
        <taxon>Gnathifera</taxon>
        <taxon>Rotifera</taxon>
        <taxon>Eurotatoria</taxon>
        <taxon>Bdelloidea</taxon>
        <taxon>Adinetida</taxon>
        <taxon>Adinetidae</taxon>
        <taxon>Adineta</taxon>
    </lineage>
</organism>
<reference evidence="2" key="1">
    <citation type="submission" date="2021-02" db="EMBL/GenBank/DDBJ databases">
        <authorList>
            <person name="Nowell W R."/>
        </authorList>
    </citation>
    <scope>NUCLEOTIDE SEQUENCE</scope>
</reference>
<dbReference type="AlphaFoldDB" id="A0A818SHP1"/>
<keyword evidence="1" id="KW-0880">Kelch repeat</keyword>
<evidence type="ECO:0000313" key="2">
    <source>
        <dbReference type="EMBL" id="CAF3669651.1"/>
    </source>
</evidence>
<dbReference type="InterPro" id="IPR015915">
    <property type="entry name" value="Kelch-typ_b-propeller"/>
</dbReference>
<dbReference type="Gene3D" id="2.130.10.80">
    <property type="entry name" value="Galactose oxidase/kelch, beta-propeller"/>
    <property type="match status" value="1"/>
</dbReference>
<dbReference type="SMART" id="SM00612">
    <property type="entry name" value="Kelch"/>
    <property type="match status" value="1"/>
</dbReference>
<gene>
    <name evidence="2" type="ORF">OXD698_LOCUS10158</name>
</gene>
<protein>
    <submittedName>
        <fullName evidence="2">Uncharacterized protein</fullName>
    </submittedName>
</protein>
<dbReference type="Proteomes" id="UP000663844">
    <property type="component" value="Unassembled WGS sequence"/>
</dbReference>